<organism evidence="1">
    <name type="scientific">marine sediment metagenome</name>
    <dbReference type="NCBI Taxonomy" id="412755"/>
    <lineage>
        <taxon>unclassified sequences</taxon>
        <taxon>metagenomes</taxon>
        <taxon>ecological metagenomes</taxon>
    </lineage>
</organism>
<accession>X1TTQ4</accession>
<feature type="non-terminal residue" evidence="1">
    <location>
        <position position="1"/>
    </location>
</feature>
<evidence type="ECO:0000313" key="1">
    <source>
        <dbReference type="EMBL" id="GAI83414.1"/>
    </source>
</evidence>
<sequence length="71" mass="8000">ATTRHNYAARHADFDYYFHREDAAFDANAPSELLCDLWLDPEDVIRVAFDGGQAGDTCRVGLLGHRMTLET</sequence>
<dbReference type="AlphaFoldDB" id="X1TTQ4"/>
<gene>
    <name evidence="1" type="ORF">S12H4_12313</name>
</gene>
<comment type="caution">
    <text evidence="1">The sequence shown here is derived from an EMBL/GenBank/DDBJ whole genome shotgun (WGS) entry which is preliminary data.</text>
</comment>
<protein>
    <submittedName>
        <fullName evidence="1">Uncharacterized protein</fullName>
    </submittedName>
</protein>
<name>X1TTQ4_9ZZZZ</name>
<reference evidence="1" key="1">
    <citation type="journal article" date="2014" name="Front. Microbiol.">
        <title>High frequency of phylogenetically diverse reductive dehalogenase-homologous genes in deep subseafloor sedimentary metagenomes.</title>
        <authorList>
            <person name="Kawai M."/>
            <person name="Futagami T."/>
            <person name="Toyoda A."/>
            <person name="Takaki Y."/>
            <person name="Nishi S."/>
            <person name="Hori S."/>
            <person name="Arai W."/>
            <person name="Tsubouchi T."/>
            <person name="Morono Y."/>
            <person name="Uchiyama I."/>
            <person name="Ito T."/>
            <person name="Fujiyama A."/>
            <person name="Inagaki F."/>
            <person name="Takami H."/>
        </authorList>
    </citation>
    <scope>NUCLEOTIDE SEQUENCE</scope>
    <source>
        <strain evidence="1">Expedition CK06-06</strain>
    </source>
</reference>
<proteinExistence type="predicted"/>
<dbReference type="EMBL" id="BARW01005802">
    <property type="protein sequence ID" value="GAI83414.1"/>
    <property type="molecule type" value="Genomic_DNA"/>
</dbReference>